<dbReference type="CDD" id="cd09617">
    <property type="entry name" value="Peptidase_C12_UCH37_BAP1"/>
    <property type="match status" value="1"/>
</dbReference>
<evidence type="ECO:0000256" key="1">
    <source>
        <dbReference type="ARBA" id="ARBA00000707"/>
    </source>
</evidence>
<evidence type="ECO:0000259" key="8">
    <source>
        <dbReference type="PROSITE" id="PS52048"/>
    </source>
</evidence>
<evidence type="ECO:0000256" key="5">
    <source>
        <dbReference type="ARBA" id="ARBA00022801"/>
    </source>
</evidence>
<dbReference type="Pfam" id="PF01088">
    <property type="entry name" value="Peptidase_C12"/>
    <property type="match status" value="2"/>
</dbReference>
<feature type="site" description="Transition state stabilizer" evidence="7">
    <location>
        <position position="134"/>
    </location>
</feature>
<accession>A0A1S9RPC2</accession>
<keyword evidence="5 7" id="KW-0378">Hydrolase</keyword>
<dbReference type="InterPro" id="IPR038765">
    <property type="entry name" value="Papain-like_cys_pep_sf"/>
</dbReference>
<feature type="active site" description="Nucleophile" evidence="7">
    <location>
        <position position="140"/>
    </location>
</feature>
<dbReference type="InterPro" id="IPR036959">
    <property type="entry name" value="Peptidase_C12_UCH_sf"/>
</dbReference>
<dbReference type="GO" id="GO:0016579">
    <property type="term" value="P:protein deubiquitination"/>
    <property type="evidence" value="ECO:0007669"/>
    <property type="project" value="TreeGrafter"/>
</dbReference>
<comment type="similarity">
    <text evidence="7">Belongs to the peptidase C12 family.</text>
</comment>
<keyword evidence="3 7" id="KW-0645">Protease</keyword>
<proteinExistence type="inferred from homology"/>
<organism evidence="9 10">
    <name type="scientific">Penicillium brasilianum</name>
    <dbReference type="NCBI Taxonomy" id="104259"/>
    <lineage>
        <taxon>Eukaryota</taxon>
        <taxon>Fungi</taxon>
        <taxon>Dikarya</taxon>
        <taxon>Ascomycota</taxon>
        <taxon>Pezizomycotina</taxon>
        <taxon>Eurotiomycetes</taxon>
        <taxon>Eurotiomycetidae</taxon>
        <taxon>Eurotiales</taxon>
        <taxon>Aspergillaceae</taxon>
        <taxon>Penicillium</taxon>
    </lineage>
</organism>
<dbReference type="EC" id="3.4.19.12" evidence="2 7"/>
<dbReference type="GO" id="GO:0006511">
    <property type="term" value="P:ubiquitin-dependent protein catabolic process"/>
    <property type="evidence" value="ECO:0007669"/>
    <property type="project" value="UniProtKB-UniRule"/>
</dbReference>
<reference evidence="10" key="1">
    <citation type="submission" date="2015-09" db="EMBL/GenBank/DDBJ databases">
        <authorList>
            <person name="Fill T.P."/>
            <person name="Baretta J.F."/>
            <person name="de Almeida L.G."/>
            <person name="Rocha M."/>
            <person name="de Souza D.H."/>
            <person name="Malavazi I."/>
            <person name="Cerdeira L.T."/>
            <person name="Hong H."/>
            <person name="Samborskyy M."/>
            <person name="de Vasconcelos A.T."/>
            <person name="Leadlay P."/>
            <person name="Rodrigues-Filho E."/>
        </authorList>
    </citation>
    <scope>NUCLEOTIDE SEQUENCE [LARGE SCALE GENOMIC DNA]</scope>
    <source>
        <strain evidence="10">LaBioMMi 136</strain>
    </source>
</reference>
<protein>
    <recommendedName>
        <fullName evidence="2 7">ubiquitinyl hydrolase 1</fullName>
        <ecNumber evidence="2 7">3.4.19.12</ecNumber>
    </recommendedName>
</protein>
<dbReference type="PROSITE" id="PS52048">
    <property type="entry name" value="UCH_DOMAIN"/>
    <property type="match status" value="1"/>
</dbReference>
<dbReference type="PANTHER" id="PTHR10589:SF29">
    <property type="entry name" value="UBIQUITIN CARBOXYL-TERMINAL HYDROLASE"/>
    <property type="match status" value="1"/>
</dbReference>
<dbReference type="PROSITE" id="PS52049">
    <property type="entry name" value="ULD"/>
    <property type="match status" value="1"/>
</dbReference>
<dbReference type="GO" id="GO:0004843">
    <property type="term" value="F:cysteine-type deubiquitinase activity"/>
    <property type="evidence" value="ECO:0007669"/>
    <property type="project" value="UniProtKB-UniRule"/>
</dbReference>
<keyword evidence="6 7" id="KW-0788">Thiol protease</keyword>
<gene>
    <name evidence="9" type="ORF">PEBR_19510</name>
</gene>
<dbReference type="AlphaFoldDB" id="A0A1S9RPC2"/>
<evidence type="ECO:0000256" key="6">
    <source>
        <dbReference type="ARBA" id="ARBA00022807"/>
    </source>
</evidence>
<dbReference type="GO" id="GO:0005737">
    <property type="term" value="C:cytoplasm"/>
    <property type="evidence" value="ECO:0007669"/>
    <property type="project" value="TreeGrafter"/>
</dbReference>
<sequence>MGPRNKRRRLTDPSEELSDSDIYKPATLLEKNSWNGFCEIESEPALFNVMLREFGVKGVKVQEVVSLDEEMMAFLEYEPLIPPPNPPPRSLDPRTNEYLHSKPIYGLIFLFRWREDDANKQEATCPDGIWFANQTASNACASVALLNIVNNIPGIDLGENLRHFKEFTMPFTPALRGDAINNFEFVKRVHNSFARKMDILNSDLQLQVESKTRKKSSQSQGDDDSDSSFHFIAFMPVMGQVWKFDGLERQPQLIGQCSEDDWLDLVRPNLLDRMAAYEEDQIEFSILGLVKDPLSDLVERLAVNVKSLEMVHERLKPDGDTTVAATTMAGFEGTAIGPEPSLALTRAVIDAAVIPEATLQEYQSCSPSQLQEHWQTLSQAQEELRSRVREEQQSQRADDDYATGRRYDYGPAVRTWLRFLARKQVLAKLIQ</sequence>
<keyword evidence="4 7" id="KW-0833">Ubl conjugation pathway</keyword>
<dbReference type="EMBL" id="LJBN01000132">
    <property type="protein sequence ID" value="OOQ86878.1"/>
    <property type="molecule type" value="Genomic_DNA"/>
</dbReference>
<evidence type="ECO:0000313" key="10">
    <source>
        <dbReference type="Proteomes" id="UP000190744"/>
    </source>
</evidence>
<dbReference type="PANTHER" id="PTHR10589">
    <property type="entry name" value="UBIQUITIN CARBOXYL-TERMINAL HYDROLASE"/>
    <property type="match status" value="1"/>
</dbReference>
<dbReference type="Gene3D" id="3.40.532.10">
    <property type="entry name" value="Peptidase C12, ubiquitin carboxyl-terminal hydrolase"/>
    <property type="match status" value="1"/>
</dbReference>
<comment type="catalytic activity">
    <reaction evidence="1 7">
        <text>Thiol-dependent hydrolysis of ester, thioester, amide, peptide and isopeptide bonds formed by the C-terminal Gly of ubiquitin (a 76-residue protein attached to proteins as an intracellular targeting signal).</text>
        <dbReference type="EC" id="3.4.19.12"/>
    </reaction>
</comment>
<evidence type="ECO:0000313" key="9">
    <source>
        <dbReference type="EMBL" id="OOQ86878.1"/>
    </source>
</evidence>
<evidence type="ECO:0000256" key="4">
    <source>
        <dbReference type="ARBA" id="ARBA00022786"/>
    </source>
</evidence>
<feature type="domain" description="UCH catalytic" evidence="8">
    <location>
        <begin position="36"/>
        <end position="291"/>
    </location>
</feature>
<dbReference type="InterPro" id="IPR001578">
    <property type="entry name" value="Peptidase_C12_UCH"/>
</dbReference>
<feature type="site" description="Important for enzyme activity" evidence="7">
    <location>
        <position position="245"/>
    </location>
</feature>
<evidence type="ECO:0000256" key="2">
    <source>
        <dbReference type="ARBA" id="ARBA00012759"/>
    </source>
</evidence>
<feature type="active site" description="Proton donor" evidence="7">
    <location>
        <position position="230"/>
    </location>
</feature>
<dbReference type="Proteomes" id="UP000190744">
    <property type="component" value="Unassembled WGS sequence"/>
</dbReference>
<name>A0A1S9RPC2_PENBI</name>
<evidence type="ECO:0000256" key="3">
    <source>
        <dbReference type="ARBA" id="ARBA00022670"/>
    </source>
</evidence>
<comment type="caution">
    <text evidence="9">The sequence shown here is derived from an EMBL/GenBank/DDBJ whole genome shotgun (WGS) entry which is preliminary data.</text>
</comment>
<evidence type="ECO:0000256" key="7">
    <source>
        <dbReference type="PROSITE-ProRule" id="PRU01393"/>
    </source>
</evidence>
<dbReference type="SUPFAM" id="SSF54001">
    <property type="entry name" value="Cysteine proteinases"/>
    <property type="match status" value="1"/>
</dbReference>
<dbReference type="FunFam" id="3.40.532.10:FF:000010">
    <property type="entry name" value="Ubiquitin carboxyl-terminal hydrolase"/>
    <property type="match status" value="1"/>
</dbReference>